<name>A0A820PNM2_9BILA</name>
<accession>A0A820PNM2</accession>
<evidence type="ECO:0000313" key="1">
    <source>
        <dbReference type="EMBL" id="CAF4410021.1"/>
    </source>
</evidence>
<evidence type="ECO:0000313" key="2">
    <source>
        <dbReference type="Proteomes" id="UP000663881"/>
    </source>
</evidence>
<protein>
    <submittedName>
        <fullName evidence="1">Uncharacterized protein</fullName>
    </submittedName>
</protein>
<dbReference type="Proteomes" id="UP000663881">
    <property type="component" value="Unassembled WGS sequence"/>
</dbReference>
<feature type="non-terminal residue" evidence="1">
    <location>
        <position position="1"/>
    </location>
</feature>
<gene>
    <name evidence="1" type="ORF">OKA104_LOCUS51887</name>
</gene>
<feature type="non-terminal residue" evidence="1">
    <location>
        <position position="49"/>
    </location>
</feature>
<dbReference type="AlphaFoldDB" id="A0A820PNM2"/>
<comment type="caution">
    <text evidence="1">The sequence shown here is derived from an EMBL/GenBank/DDBJ whole genome shotgun (WGS) entry which is preliminary data.</text>
</comment>
<sequence length="49" mass="5637">VLLRDLEPIQGRSLVDFPDYVINDPGKYKVRVVSVESPEIQTPWQDIIV</sequence>
<dbReference type="EMBL" id="CAJOAY010029023">
    <property type="protein sequence ID" value="CAF4410021.1"/>
    <property type="molecule type" value="Genomic_DNA"/>
</dbReference>
<proteinExistence type="predicted"/>
<organism evidence="1 2">
    <name type="scientific">Adineta steineri</name>
    <dbReference type="NCBI Taxonomy" id="433720"/>
    <lineage>
        <taxon>Eukaryota</taxon>
        <taxon>Metazoa</taxon>
        <taxon>Spiralia</taxon>
        <taxon>Gnathifera</taxon>
        <taxon>Rotifera</taxon>
        <taxon>Eurotatoria</taxon>
        <taxon>Bdelloidea</taxon>
        <taxon>Adinetida</taxon>
        <taxon>Adinetidae</taxon>
        <taxon>Adineta</taxon>
    </lineage>
</organism>
<reference evidence="1" key="1">
    <citation type="submission" date="2021-02" db="EMBL/GenBank/DDBJ databases">
        <authorList>
            <person name="Nowell W R."/>
        </authorList>
    </citation>
    <scope>NUCLEOTIDE SEQUENCE</scope>
</reference>